<reference evidence="1" key="1">
    <citation type="submission" date="2021-09" db="EMBL/GenBank/DDBJ databases">
        <authorList>
            <consortium name="AG Swart"/>
            <person name="Singh M."/>
            <person name="Singh A."/>
            <person name="Seah K."/>
            <person name="Emmerich C."/>
        </authorList>
    </citation>
    <scope>NUCLEOTIDE SEQUENCE</scope>
    <source>
        <strain evidence="1">ATCC30299</strain>
    </source>
</reference>
<sequence length="543" mass="64011">MILEIICKNKFKLQNCEIDYLILKLDECDIVKTSFQKSDSLPIHKFEEFCLLWALALRNKDRYQIFIAKYESIADLVRCKIEKFIGLTDEKIGSFALYWASLINDNKTISDEAAINYGQYIDSTLSNVKTRCTLDLIMNLRAIIDNCEFKRELFIEKLADLFPLSNQNLILKVFSVDSNFLELFTSHYLAYLDSYSSIAYENRVAYVLKLIDTYICDHRKFFQLSILENLDEKIKIKNFWYHGTYQEILKNLADTQLESGVYNSKFLDNYFCKLTSESQDPDNFKIWIKNFMILLKYMFLSKTKLEIENRQALVFTYIARFMSNILKYRDNFNRNKLISILELCYKFIPGLHNYINQMLSKMYYKKIKSTSYDCSWEKYVSSFIYGSEHYCEISEHNLSWTNKESSPIPKFIIDTLKTISSYLKELTFDEIKANLKQKLEQFTNDELINFNLAEINSEDCKTSKTIAKYLTSLLINRGIEGMISMMNDLAAKNDNDARLGWVKLRYLKICQEALFLILFSMKIIILQLDSFLFQKFHASFIAN</sequence>
<name>A0AAU9K619_9CILI</name>
<dbReference type="EMBL" id="CAJZBQ010000060">
    <property type="protein sequence ID" value="CAG9335019.1"/>
    <property type="molecule type" value="Genomic_DNA"/>
</dbReference>
<accession>A0AAU9K619</accession>
<protein>
    <submittedName>
        <fullName evidence="1">Uncharacterized protein</fullName>
    </submittedName>
</protein>
<keyword evidence="2" id="KW-1185">Reference proteome</keyword>
<dbReference type="Proteomes" id="UP001162131">
    <property type="component" value="Unassembled WGS sequence"/>
</dbReference>
<gene>
    <name evidence="1" type="ORF">BSTOLATCC_MIC62600</name>
</gene>
<evidence type="ECO:0000313" key="1">
    <source>
        <dbReference type="EMBL" id="CAG9335019.1"/>
    </source>
</evidence>
<evidence type="ECO:0000313" key="2">
    <source>
        <dbReference type="Proteomes" id="UP001162131"/>
    </source>
</evidence>
<proteinExistence type="predicted"/>
<dbReference type="AlphaFoldDB" id="A0AAU9K619"/>
<comment type="caution">
    <text evidence="1">The sequence shown here is derived from an EMBL/GenBank/DDBJ whole genome shotgun (WGS) entry which is preliminary data.</text>
</comment>
<organism evidence="1 2">
    <name type="scientific">Blepharisma stoltei</name>
    <dbReference type="NCBI Taxonomy" id="1481888"/>
    <lineage>
        <taxon>Eukaryota</taxon>
        <taxon>Sar</taxon>
        <taxon>Alveolata</taxon>
        <taxon>Ciliophora</taxon>
        <taxon>Postciliodesmatophora</taxon>
        <taxon>Heterotrichea</taxon>
        <taxon>Heterotrichida</taxon>
        <taxon>Blepharismidae</taxon>
        <taxon>Blepharisma</taxon>
    </lineage>
</organism>